<reference evidence="2" key="1">
    <citation type="submission" date="2021-02" db="EMBL/GenBank/DDBJ databases">
        <authorList>
            <person name="Nowell W R."/>
        </authorList>
    </citation>
    <scope>NUCLEOTIDE SEQUENCE</scope>
</reference>
<dbReference type="PANTHER" id="PTHR21301:SF10">
    <property type="entry name" value="REVERSE TRANSCRIPTASE DOMAIN-CONTAINING PROTEIN"/>
    <property type="match status" value="1"/>
</dbReference>
<sequence>MNYQTNKLKQQVSMKLQSLRGILIKNRRRSSSAKNTVGVWPEPYLELLTNVFNRYEWKYLSFSPSCIRINQSAIRPRHQQEIAIQKDHKSIYDKIRSHLNEHYFVPMTATILKQYSNKLLHDLNLSYFSPLSYIDQTLALKQAKKVVSIQRKIKKHHLILRVTDKGYNFYIGTEKEFDTKDQNFFQDTNAFIELKENPFNKIQDNVIHLLNQIRAKNFIFQWQCNKMMPNRIKCQLAHLYFNPKTHKDGIPVRPIENTVNAPTTNISNYLDEIIRPIFDKECQNTTIIDGTSLIQALHQYMRKGLFKSTTLFCTFDIRNLYTMLLQEEALDILVEFLHVHGYTKVEGIPSETIRLLASIVLKENVFVYGKNIYQQVLGGAMGSSFTLTLANIFMWKWQKELVRRQDMTGEYYGRYIDDVFMTWNKSENALKQILENANTWHPNIKLEYKISKSLPFLDILLTNINGTLSTSVYHKPAAEPYVVPFISDHPRHVFENIVQTSLRRAIKYSSTFQLFNDERRYIESTFLYNGNPSSFIDKTFRKLFSDYISSRSFLPFLDNEAQFVQMHIELSGQPSRQQSQVEMRIATLTTDNEHLVEESDKKQEFAIQENKKPNEFQNKLIIHYTHEKRFNTQLPFEQMEQRLKELVDRERKYLSKRNNDKLIKFKDDIFEKQRLRLITVSITSPMNNQENEYINRLITIREKQAEIWKEQLMLEIQIHCKFLPQNFDQLENFISPTDYSPLNNNQKAIEIKNKHYKIIQEAKRLWLNYSLNIYEIKIQEYEQQYQNEFIKLESFFSNNNDKTILNNIKEHINNRINRLKKDIYDKIASFRRIILQNRQRSSSTKNVIGVSPEPYLDLISNPFDKRQWNYLSFGPSYIRVNQSAIRPKCQQETEIKNQHKDIYSKVENHLTGYPHLIPRNNVIFKQYSDHLLDYLNQSYFTPLTYKDQLISREQAQILGSIRRIIQNKNLIIRVTGKGNNFYIGSAAEFEQKATKFFSDTNAFIELSCNPFNEILDKVIQLLNTLRGKDLIRKWQYEQMMPDRTTCELAHLYFNPKTHKDGIPVRPIESTIRAATTKISKFLDKILRPVFDAKCKDTTIIDGASLITELSKYNKKGLLKSTTLFCTFDIRNLYTMLPQEETLDILMTFLHAHGYRKVKGISIDTIKKLASIILKDNVFAYGKKIYKQTTGGAMGSSLTLTLANIFMAQWQKNIVEEQTKTGEFYGRYIDDIFMTWNRSEEELRKLLDDVNTWHPNIKLDYKIGNSLPFLDVQLTNNNGILLTSVYHKPAAEPYVTPFTSDHPRHVFSNIIKTSIERATRYSSKFEAFNYERRYIKLMLLYNG</sequence>
<name>A0A816YJ35_9BILA</name>
<dbReference type="Proteomes" id="UP000663824">
    <property type="component" value="Unassembled WGS sequence"/>
</dbReference>
<evidence type="ECO:0000313" key="3">
    <source>
        <dbReference type="Proteomes" id="UP000663824"/>
    </source>
</evidence>
<accession>A0A816YJ35</accession>
<dbReference type="Pfam" id="PF26215">
    <property type="entry name" value="HTH_animal"/>
    <property type="match status" value="2"/>
</dbReference>
<comment type="caution">
    <text evidence="2">The sequence shown here is derived from an EMBL/GenBank/DDBJ whole genome shotgun (WGS) entry which is preliminary data.</text>
</comment>
<dbReference type="EMBL" id="CAJNRE010017904">
    <property type="protein sequence ID" value="CAF2158129.1"/>
    <property type="molecule type" value="Genomic_DNA"/>
</dbReference>
<feature type="domain" description="Reverse transcriptase" evidence="1">
    <location>
        <begin position="223"/>
        <end position="468"/>
    </location>
</feature>
<organism evidence="2 3">
    <name type="scientific">Rotaria magnacalcarata</name>
    <dbReference type="NCBI Taxonomy" id="392030"/>
    <lineage>
        <taxon>Eukaryota</taxon>
        <taxon>Metazoa</taxon>
        <taxon>Spiralia</taxon>
        <taxon>Gnathifera</taxon>
        <taxon>Rotifera</taxon>
        <taxon>Eurotatoria</taxon>
        <taxon>Bdelloidea</taxon>
        <taxon>Philodinida</taxon>
        <taxon>Philodinidae</taxon>
        <taxon>Rotaria</taxon>
    </lineage>
</organism>
<proteinExistence type="predicted"/>
<feature type="domain" description="Reverse transcriptase" evidence="1">
    <location>
        <begin position="1035"/>
        <end position="1281"/>
    </location>
</feature>
<dbReference type="PANTHER" id="PTHR21301">
    <property type="entry name" value="REVERSE TRANSCRIPTASE"/>
    <property type="match status" value="1"/>
</dbReference>
<evidence type="ECO:0000313" key="2">
    <source>
        <dbReference type="EMBL" id="CAF2158129.1"/>
    </source>
</evidence>
<dbReference type="InterPro" id="IPR058912">
    <property type="entry name" value="HTH_animal"/>
</dbReference>
<gene>
    <name evidence="2" type="ORF">MBJ925_LOCUS32676</name>
</gene>
<dbReference type="PROSITE" id="PS50878">
    <property type="entry name" value="RT_POL"/>
    <property type="match status" value="2"/>
</dbReference>
<evidence type="ECO:0000259" key="1">
    <source>
        <dbReference type="PROSITE" id="PS50878"/>
    </source>
</evidence>
<protein>
    <recommendedName>
        <fullName evidence="1">Reverse transcriptase domain-containing protein</fullName>
    </recommendedName>
</protein>
<dbReference type="InterPro" id="IPR000477">
    <property type="entry name" value="RT_dom"/>
</dbReference>